<dbReference type="SMART" id="SM00387">
    <property type="entry name" value="HATPase_c"/>
    <property type="match status" value="1"/>
</dbReference>
<dbReference type="InterPro" id="IPR036097">
    <property type="entry name" value="HisK_dim/P_sf"/>
</dbReference>
<keyword evidence="9" id="KW-0067">ATP-binding</keyword>
<dbReference type="PaxDb" id="1123384-AJ81_07695"/>
<dbReference type="InterPro" id="IPR004358">
    <property type="entry name" value="Sig_transdc_His_kin-like_C"/>
</dbReference>
<keyword evidence="6" id="KW-0808">Transferase</keyword>
<evidence type="ECO:0000256" key="13">
    <source>
        <dbReference type="SAM" id="Coils"/>
    </source>
</evidence>
<keyword evidence="10" id="KW-0902">Two-component regulatory system</keyword>
<comment type="catalytic activity">
    <reaction evidence="1">
        <text>ATP + protein L-histidine = ADP + protein N-phospho-L-histidine.</text>
        <dbReference type="EC" id="2.7.13.3"/>
    </reaction>
</comment>
<sequence>MKFKEDDVEILKGVLEESSELLKGLEDKLIMLEQTKTKESVNDVFRVFHSLKGLAGFANLSLIVDVTHAVESILKRIRDEGAAIKPELIDLLLDAADFCKIVFDKIAATVSTYSGGELELMLEDLGEKEIVDRANSYFEEKQKEPQQPQSDQPSIVTEEFSREAFSDFLDELEENLHGAEITMVELEKSQDVGLLRDLMRYMHSIKGGARLLLSICGDSTLTEPVKSIERISHALEDQIQRTIKENAQMDLQSVFEGIDVLKKLASALRTGSIVEDKEIEALFAPKEISATNVEQGEEESVEDLATKEAFFNIASQLVQYAEFLIETRAGDRTELRRIAEPLKAGLLMIGHPEKIELVDKMIEAGESDDFQRLKALADEFLSWLSGKKVAADQVSQPISSQTTPEKVVAQTVRVNKSKLDLMVNLVGELITLKNSLKYFLAAITSRLPELQSDLKALSMRFERLSYDFQTAVLSLRMTPVGELFQRYKRTVRDLAKSLNKRVSLVTEGEDVELDRSVLELLSDPLTHLVRNAVDHGIEPPEERKRLGKNEEGKVVLRAFYKGNFAFVEVEDDGRGIDVSRVRMKAIDRGIVDQEEALRMSDEQVLQLIFLPGFSTAERVTDLSGRGVGMDVVKTNIESIGGRVAIRTELGKGSTVSMMIPLSLMAIKGLLVKIGEEKYIIPTDTVKEILKVPLNRLYSYRDSFFANIRGDAIPVVFAEELLTQDHVELSQKQFLFDLVPILVVQGANSTFGVIVDVFLEESDYLVKSVPEQARASNLISGATVMGDGSVVLILNPEGLIT</sequence>
<evidence type="ECO:0000256" key="6">
    <source>
        <dbReference type="ARBA" id="ARBA00022679"/>
    </source>
</evidence>
<dbReference type="InterPro" id="IPR003594">
    <property type="entry name" value="HATPase_dom"/>
</dbReference>
<dbReference type="FunFam" id="3.30.565.10:FF:000016">
    <property type="entry name" value="Chemotaxis protein CheA, putative"/>
    <property type="match status" value="1"/>
</dbReference>
<dbReference type="SUPFAM" id="SSF47226">
    <property type="entry name" value="Histidine-containing phosphotransfer domain, HPT domain"/>
    <property type="match status" value="2"/>
</dbReference>
<dbReference type="InterPro" id="IPR036641">
    <property type="entry name" value="HPT_dom_sf"/>
</dbReference>
<dbReference type="InterPro" id="IPR002545">
    <property type="entry name" value="CheW-lke_dom"/>
</dbReference>
<evidence type="ECO:0000313" key="17">
    <source>
        <dbReference type="EMBL" id="AJC74842.1"/>
    </source>
</evidence>
<dbReference type="InterPro" id="IPR051315">
    <property type="entry name" value="Bact_Chemotaxis_CheA"/>
</dbReference>
<feature type="domain" description="Histidine kinase" evidence="14">
    <location>
        <begin position="407"/>
        <end position="663"/>
    </location>
</feature>
<dbReference type="Pfam" id="PF01584">
    <property type="entry name" value="CheW"/>
    <property type="match status" value="1"/>
</dbReference>
<dbReference type="RefSeq" id="WP_031504183.1">
    <property type="nucleotide sequence ID" value="NC_022795.1"/>
</dbReference>
<name>A0A0X1KUG5_9THEM</name>
<dbReference type="Gene3D" id="1.10.287.560">
    <property type="entry name" value="Histidine kinase CheA-like, homodimeric domain"/>
    <property type="match status" value="1"/>
</dbReference>
<evidence type="ECO:0000256" key="8">
    <source>
        <dbReference type="ARBA" id="ARBA00022777"/>
    </source>
</evidence>
<dbReference type="PROSITE" id="PS50851">
    <property type="entry name" value="CHEW"/>
    <property type="match status" value="1"/>
</dbReference>
<dbReference type="Gene3D" id="1.20.120.160">
    <property type="entry name" value="HPT domain"/>
    <property type="match status" value="2"/>
</dbReference>
<feature type="domain" description="HPt" evidence="16">
    <location>
        <begin position="3"/>
        <end position="106"/>
    </location>
</feature>
<dbReference type="CDD" id="cd16916">
    <property type="entry name" value="HATPase_CheA-like"/>
    <property type="match status" value="1"/>
</dbReference>
<evidence type="ECO:0000256" key="7">
    <source>
        <dbReference type="ARBA" id="ARBA00022741"/>
    </source>
</evidence>
<dbReference type="SMART" id="SM00073">
    <property type="entry name" value="HPT"/>
    <property type="match status" value="2"/>
</dbReference>
<dbReference type="Proteomes" id="UP000077469">
    <property type="component" value="Chromosome"/>
</dbReference>
<dbReference type="PROSITE" id="PS50109">
    <property type="entry name" value="HIS_KIN"/>
    <property type="match status" value="1"/>
</dbReference>
<dbReference type="SUPFAM" id="SSF50341">
    <property type="entry name" value="CheW-like"/>
    <property type="match status" value="1"/>
</dbReference>
<dbReference type="Gene3D" id="3.30.565.10">
    <property type="entry name" value="Histidine kinase-like ATPase, C-terminal domain"/>
    <property type="match status" value="1"/>
</dbReference>
<evidence type="ECO:0000256" key="11">
    <source>
        <dbReference type="ARBA" id="ARBA00035100"/>
    </source>
</evidence>
<keyword evidence="8" id="KW-0418">Kinase</keyword>
<feature type="modified residue" description="Phosphohistidine" evidence="12">
    <location>
        <position position="49"/>
    </location>
</feature>
<keyword evidence="18" id="KW-1185">Reference proteome</keyword>
<dbReference type="PANTHER" id="PTHR43395:SF10">
    <property type="entry name" value="CHEMOTAXIS PROTEIN CHEA"/>
    <property type="match status" value="1"/>
</dbReference>
<dbReference type="InterPro" id="IPR036890">
    <property type="entry name" value="HATPase_C_sf"/>
</dbReference>
<dbReference type="Pfam" id="PF02518">
    <property type="entry name" value="HATPase_c"/>
    <property type="match status" value="1"/>
</dbReference>
<evidence type="ECO:0000256" key="12">
    <source>
        <dbReference type="PROSITE-ProRule" id="PRU00110"/>
    </source>
</evidence>
<comment type="function">
    <text evidence="11">Involved in the transmission of sensory signals from the chemoreceptors to the flagellar motors. CheA is autophosphorylated; it can transfer its phosphate group to either CheB or CheY.</text>
</comment>
<evidence type="ECO:0000256" key="2">
    <source>
        <dbReference type="ARBA" id="ARBA00012438"/>
    </source>
</evidence>
<dbReference type="GO" id="GO:0006935">
    <property type="term" value="P:chemotaxis"/>
    <property type="evidence" value="ECO:0007669"/>
    <property type="project" value="UniProtKB-KW"/>
</dbReference>
<dbReference type="KEGG" id="phy:AJ81_07695"/>
<protein>
    <recommendedName>
        <fullName evidence="3">Chemotaxis protein CheA</fullName>
        <ecNumber evidence="2">2.7.13.3</ecNumber>
    </recommendedName>
</protein>
<dbReference type="STRING" id="1123384.AJ81_07695"/>
<dbReference type="SUPFAM" id="SSF47384">
    <property type="entry name" value="Homodimeric domain of signal transducing histidine kinase"/>
    <property type="match status" value="1"/>
</dbReference>
<reference evidence="17 18" key="1">
    <citation type="submission" date="2014-01" db="EMBL/GenBank/DDBJ databases">
        <title>Genome sequencing of Thermotog hypogea.</title>
        <authorList>
            <person name="Zhang X."/>
            <person name="Alvare G."/>
            <person name="Fristensky B."/>
            <person name="Chen L."/>
            <person name="Suen T."/>
            <person name="Chen Q."/>
            <person name="Ma K."/>
        </authorList>
    </citation>
    <scope>NUCLEOTIDE SEQUENCE [LARGE SCALE GENOMIC DNA]</scope>
    <source>
        <strain evidence="17 18">DSM 11164</strain>
    </source>
</reference>
<dbReference type="PATRIC" id="fig|1123384.7.peg.1544"/>
<feature type="domain" description="CheW-like" evidence="15">
    <location>
        <begin position="665"/>
        <end position="800"/>
    </location>
</feature>
<dbReference type="InterPro" id="IPR005467">
    <property type="entry name" value="His_kinase_dom"/>
</dbReference>
<dbReference type="GO" id="GO:0000155">
    <property type="term" value="F:phosphorelay sensor kinase activity"/>
    <property type="evidence" value="ECO:0007669"/>
    <property type="project" value="InterPro"/>
</dbReference>
<dbReference type="CDD" id="cd00088">
    <property type="entry name" value="HPT"/>
    <property type="match status" value="1"/>
</dbReference>
<dbReference type="SMART" id="SM01231">
    <property type="entry name" value="H-kinase_dim"/>
    <property type="match status" value="1"/>
</dbReference>
<evidence type="ECO:0000256" key="1">
    <source>
        <dbReference type="ARBA" id="ARBA00000085"/>
    </source>
</evidence>
<dbReference type="InterPro" id="IPR008207">
    <property type="entry name" value="Sig_transdc_His_kin_Hpt_dom"/>
</dbReference>
<feature type="coiled-coil region" evidence="13">
    <location>
        <begin position="8"/>
        <end position="35"/>
    </location>
</feature>
<dbReference type="PANTHER" id="PTHR43395">
    <property type="entry name" value="SENSOR HISTIDINE KINASE CHEA"/>
    <property type="match status" value="1"/>
</dbReference>
<dbReference type="GO" id="GO:0005737">
    <property type="term" value="C:cytoplasm"/>
    <property type="evidence" value="ECO:0007669"/>
    <property type="project" value="InterPro"/>
</dbReference>
<dbReference type="OrthoDB" id="41101at2"/>
<dbReference type="EMBL" id="CP007141">
    <property type="protein sequence ID" value="AJC74842.1"/>
    <property type="molecule type" value="Genomic_DNA"/>
</dbReference>
<proteinExistence type="predicted"/>
<dbReference type="AlphaFoldDB" id="A0A0X1KUG5"/>
<dbReference type="Gene3D" id="2.30.30.40">
    <property type="entry name" value="SH3 Domains"/>
    <property type="match status" value="1"/>
</dbReference>
<keyword evidence="7" id="KW-0547">Nucleotide-binding</keyword>
<evidence type="ECO:0000259" key="16">
    <source>
        <dbReference type="PROSITE" id="PS50894"/>
    </source>
</evidence>
<evidence type="ECO:0000259" key="14">
    <source>
        <dbReference type="PROSITE" id="PS50109"/>
    </source>
</evidence>
<dbReference type="PRINTS" id="PR00344">
    <property type="entry name" value="BCTRLSENSOR"/>
</dbReference>
<dbReference type="EC" id="2.7.13.3" evidence="2"/>
<keyword evidence="5 12" id="KW-0597">Phosphoprotein</keyword>
<gene>
    <name evidence="17" type="ORF">AJ81_07695</name>
</gene>
<feature type="domain" description="HPt" evidence="16">
    <location>
        <begin position="157"/>
        <end position="268"/>
    </location>
</feature>
<evidence type="ECO:0000256" key="9">
    <source>
        <dbReference type="ARBA" id="ARBA00022840"/>
    </source>
</evidence>
<dbReference type="InterPro" id="IPR004105">
    <property type="entry name" value="CheA-like_dim"/>
</dbReference>
<dbReference type="SUPFAM" id="SSF55874">
    <property type="entry name" value="ATPase domain of HSP90 chaperone/DNA topoisomerase II/histidine kinase"/>
    <property type="match status" value="1"/>
</dbReference>
<evidence type="ECO:0000256" key="10">
    <source>
        <dbReference type="ARBA" id="ARBA00023012"/>
    </source>
</evidence>
<feature type="modified residue" description="Phosphohistidine" evidence="12">
    <location>
        <position position="203"/>
    </location>
</feature>
<dbReference type="InterPro" id="IPR036061">
    <property type="entry name" value="CheW-like_dom_sf"/>
</dbReference>
<evidence type="ECO:0000256" key="5">
    <source>
        <dbReference type="ARBA" id="ARBA00022553"/>
    </source>
</evidence>
<dbReference type="Pfam" id="PF02895">
    <property type="entry name" value="H-kinase_dim"/>
    <property type="match status" value="1"/>
</dbReference>
<dbReference type="PROSITE" id="PS50894">
    <property type="entry name" value="HPT"/>
    <property type="match status" value="2"/>
</dbReference>
<dbReference type="Pfam" id="PF01627">
    <property type="entry name" value="Hpt"/>
    <property type="match status" value="1"/>
</dbReference>
<dbReference type="SMART" id="SM00260">
    <property type="entry name" value="CheW"/>
    <property type="match status" value="1"/>
</dbReference>
<keyword evidence="13" id="KW-0175">Coiled coil</keyword>
<evidence type="ECO:0000256" key="3">
    <source>
        <dbReference type="ARBA" id="ARBA00021495"/>
    </source>
</evidence>
<evidence type="ECO:0000313" key="18">
    <source>
        <dbReference type="Proteomes" id="UP000077469"/>
    </source>
</evidence>
<organism evidence="17 18">
    <name type="scientific">Pseudothermotoga hypogea DSM 11164 = NBRC 106472</name>
    <dbReference type="NCBI Taxonomy" id="1123384"/>
    <lineage>
        <taxon>Bacteria</taxon>
        <taxon>Thermotogati</taxon>
        <taxon>Thermotogota</taxon>
        <taxon>Thermotogae</taxon>
        <taxon>Thermotogales</taxon>
        <taxon>Thermotogaceae</taxon>
        <taxon>Pseudothermotoga</taxon>
    </lineage>
</organism>
<evidence type="ECO:0000256" key="4">
    <source>
        <dbReference type="ARBA" id="ARBA00022500"/>
    </source>
</evidence>
<keyword evidence="4" id="KW-0145">Chemotaxis</keyword>
<dbReference type="InterPro" id="IPR037006">
    <property type="entry name" value="CheA-like_homodim_sf"/>
</dbReference>
<dbReference type="GO" id="GO:0005524">
    <property type="term" value="F:ATP binding"/>
    <property type="evidence" value="ECO:0007669"/>
    <property type="project" value="UniProtKB-KW"/>
</dbReference>
<evidence type="ECO:0000259" key="15">
    <source>
        <dbReference type="PROSITE" id="PS50851"/>
    </source>
</evidence>
<accession>A0A0X1KUG5</accession>